<accession>A0AB38Z832</accession>
<name>A0AB38Z832_9CHLR</name>
<dbReference type="Proteomes" id="UP001327986">
    <property type="component" value="Chromosome"/>
</dbReference>
<protein>
    <submittedName>
        <fullName evidence="1">Uncharacterized protein</fullName>
    </submittedName>
</protein>
<dbReference type="EMBL" id="CP141531">
    <property type="protein sequence ID" value="WRO06706.1"/>
    <property type="molecule type" value="Genomic_DNA"/>
</dbReference>
<evidence type="ECO:0000313" key="2">
    <source>
        <dbReference type="Proteomes" id="UP001327986"/>
    </source>
</evidence>
<sequence>MSSSVIALPAPENDHDGAQGFCAKCHKIWLLETEQGVCRWCGQPSSCQTTRTIALRSFKSNGSRSRKQVPVKSNGYDHLEGEWLIYYRVASQFAHKALSEDREDLLHDIIITLADVERNNGHKPFTEAIMYRIASRAVADYWRSHYEITNGLDCGHCSKAQRHTCRKNDLYTECPKAIKLERLNKPVLDAEGNVTELGELIADDKTLDLPDWTNPSFFLLGYPQRLIQIAEKIQNGENLTPTDSQYLWRFRKREQKELLAV</sequence>
<dbReference type="RefSeq" id="WP_324664232.1">
    <property type="nucleotide sequence ID" value="NZ_CP141531.1"/>
</dbReference>
<proteinExistence type="predicted"/>
<reference evidence="1" key="1">
    <citation type="submission" date="2023-12" db="EMBL/GenBank/DDBJ databases">
        <title>Isolation of organohalide respiring bacteria Dehalococcoides mccartyi strain GPTCE1 in groundwater collected near a chemical plant in Suzhou, China.</title>
        <authorList>
            <person name="Liu G."/>
        </authorList>
    </citation>
    <scope>NUCLEOTIDE SEQUENCE</scope>
    <source>
        <strain evidence="1">GPTCE1</strain>
    </source>
</reference>
<evidence type="ECO:0000313" key="1">
    <source>
        <dbReference type="EMBL" id="WRO06706.1"/>
    </source>
</evidence>
<dbReference type="AlphaFoldDB" id="A0AB38Z832"/>
<organism evidence="1 2">
    <name type="scientific">Dehalococcoides mccartyi</name>
    <dbReference type="NCBI Taxonomy" id="61435"/>
    <lineage>
        <taxon>Bacteria</taxon>
        <taxon>Bacillati</taxon>
        <taxon>Chloroflexota</taxon>
        <taxon>Dehalococcoidia</taxon>
        <taxon>Dehalococcoidales</taxon>
        <taxon>Dehalococcoidaceae</taxon>
        <taxon>Dehalococcoides</taxon>
    </lineage>
</organism>
<gene>
    <name evidence="1" type="ORF">VLL09_04770</name>
</gene>